<evidence type="ECO:0008006" key="4">
    <source>
        <dbReference type="Google" id="ProtNLM"/>
    </source>
</evidence>
<dbReference type="Pfam" id="PF13730">
    <property type="entry name" value="HTH_36"/>
    <property type="match status" value="1"/>
</dbReference>
<feature type="compositionally biased region" description="Polar residues" evidence="1">
    <location>
        <begin position="81"/>
        <end position="106"/>
    </location>
</feature>
<feature type="region of interest" description="Disordered" evidence="1">
    <location>
        <begin position="81"/>
        <end position="139"/>
    </location>
</feature>
<name>A0A1F7F775_UNCRA</name>
<dbReference type="Proteomes" id="UP000179243">
    <property type="component" value="Unassembled WGS sequence"/>
</dbReference>
<proteinExistence type="predicted"/>
<evidence type="ECO:0000313" key="2">
    <source>
        <dbReference type="EMBL" id="OGK02491.1"/>
    </source>
</evidence>
<accession>A0A1F7F775</accession>
<dbReference type="AlphaFoldDB" id="A0A1F7F775"/>
<evidence type="ECO:0000256" key="1">
    <source>
        <dbReference type="SAM" id="MobiDB-lite"/>
    </source>
</evidence>
<organism evidence="2 3">
    <name type="scientific">Candidatus Raymondbacteria bacterium RIFOXYD12_FULL_49_13</name>
    <dbReference type="NCBI Taxonomy" id="1817890"/>
    <lineage>
        <taxon>Bacteria</taxon>
        <taxon>Raymondiibacteriota</taxon>
    </lineage>
</organism>
<comment type="caution">
    <text evidence="2">The sequence shown here is derived from an EMBL/GenBank/DDBJ whole genome shotgun (WGS) entry which is preliminary data.</text>
</comment>
<dbReference type="InterPro" id="IPR036388">
    <property type="entry name" value="WH-like_DNA-bd_sf"/>
</dbReference>
<protein>
    <recommendedName>
        <fullName evidence="4">Helix-turn-helix domain-containing protein</fullName>
    </recommendedName>
</protein>
<dbReference type="EMBL" id="MFYX01000107">
    <property type="protein sequence ID" value="OGK02491.1"/>
    <property type="molecule type" value="Genomic_DNA"/>
</dbReference>
<reference evidence="2 3" key="1">
    <citation type="journal article" date="2016" name="Nat. Commun.">
        <title>Thousands of microbial genomes shed light on interconnected biogeochemical processes in an aquifer system.</title>
        <authorList>
            <person name="Anantharaman K."/>
            <person name="Brown C.T."/>
            <person name="Hug L.A."/>
            <person name="Sharon I."/>
            <person name="Castelle C.J."/>
            <person name="Probst A.J."/>
            <person name="Thomas B.C."/>
            <person name="Singh A."/>
            <person name="Wilkins M.J."/>
            <person name="Karaoz U."/>
            <person name="Brodie E.L."/>
            <person name="Williams K.H."/>
            <person name="Hubbard S.S."/>
            <person name="Banfield J.F."/>
        </authorList>
    </citation>
    <scope>NUCLEOTIDE SEQUENCE [LARGE SCALE GENOMIC DNA]</scope>
</reference>
<sequence>MIISPSLLDSPAYLKLKRPAKHLFLALAVRADQDGRAYPSISRLAMDTGMGKRQIRAAIKGLKKGKLIDIERRNGCRTTYTVLTGGQSDTGSQSAPGANQHPTGGQSDRGPGANRIPEQLINRALTDKRRNSGPDYSND</sequence>
<gene>
    <name evidence="2" type="ORF">A2519_12180</name>
</gene>
<evidence type="ECO:0000313" key="3">
    <source>
        <dbReference type="Proteomes" id="UP000179243"/>
    </source>
</evidence>
<dbReference type="Gene3D" id="1.10.10.10">
    <property type="entry name" value="Winged helix-like DNA-binding domain superfamily/Winged helix DNA-binding domain"/>
    <property type="match status" value="1"/>
</dbReference>